<comment type="caution">
    <text evidence="1">The sequence shown here is derived from an EMBL/GenBank/DDBJ whole genome shotgun (WGS) entry which is preliminary data.</text>
</comment>
<name>A0A9N9GFZ1_9GLOM</name>
<dbReference type="SUPFAM" id="SSF52540">
    <property type="entry name" value="P-loop containing nucleoside triphosphate hydrolases"/>
    <property type="match status" value="1"/>
</dbReference>
<dbReference type="Proteomes" id="UP000789706">
    <property type="component" value="Unassembled WGS sequence"/>
</dbReference>
<organism evidence="1 2">
    <name type="scientific">Diversispora eburnea</name>
    <dbReference type="NCBI Taxonomy" id="1213867"/>
    <lineage>
        <taxon>Eukaryota</taxon>
        <taxon>Fungi</taxon>
        <taxon>Fungi incertae sedis</taxon>
        <taxon>Mucoromycota</taxon>
        <taxon>Glomeromycotina</taxon>
        <taxon>Glomeromycetes</taxon>
        <taxon>Diversisporales</taxon>
        <taxon>Diversisporaceae</taxon>
        <taxon>Diversispora</taxon>
    </lineage>
</organism>
<dbReference type="InterPro" id="IPR027417">
    <property type="entry name" value="P-loop_NTPase"/>
</dbReference>
<sequence length="162" mass="19503">MKRLNEELRRVGILLEEGIINGHKKQDYEILSKKNEAEIILKDRGLISTRVFIRNMIKDEILKEDEKELVKNHEQFESSIERITEKVILWGTEEKEMIKRLRNRNRSNEKENVEYFIGLRDTYLEEFPKLGEEIQIIGKQTLYKEGSNEEKEFLEKFVKKFK</sequence>
<accession>A0A9N9GFZ1</accession>
<evidence type="ECO:0000313" key="2">
    <source>
        <dbReference type="Proteomes" id="UP000789706"/>
    </source>
</evidence>
<dbReference type="EMBL" id="CAJVPK010001819">
    <property type="protein sequence ID" value="CAG8599262.1"/>
    <property type="molecule type" value="Genomic_DNA"/>
</dbReference>
<dbReference type="Gene3D" id="3.40.50.300">
    <property type="entry name" value="P-loop containing nucleotide triphosphate hydrolases"/>
    <property type="match status" value="1"/>
</dbReference>
<protein>
    <submittedName>
        <fullName evidence="1">6593_t:CDS:1</fullName>
    </submittedName>
</protein>
<gene>
    <name evidence="1" type="ORF">DEBURN_LOCUS9437</name>
</gene>
<evidence type="ECO:0000313" key="1">
    <source>
        <dbReference type="EMBL" id="CAG8599262.1"/>
    </source>
</evidence>
<proteinExistence type="predicted"/>
<keyword evidence="2" id="KW-1185">Reference proteome</keyword>
<reference evidence="1" key="1">
    <citation type="submission" date="2021-06" db="EMBL/GenBank/DDBJ databases">
        <authorList>
            <person name="Kallberg Y."/>
            <person name="Tangrot J."/>
            <person name="Rosling A."/>
        </authorList>
    </citation>
    <scope>NUCLEOTIDE SEQUENCE</scope>
    <source>
        <strain evidence="1">AZ414A</strain>
    </source>
</reference>
<dbReference type="AlphaFoldDB" id="A0A9N9GFZ1"/>